<sequence length="521" mass="56094">MTKFIAKNSNLNKTVIAAIGLVVIASLVPAFAFADTASFNIFPISYSGDVNHDYPLLDARNYSEGDNFSTSQSDHDNGVDADPGDTVEFVIYYHNGAANSDDTVAENVKIRAFLPSGKSQTHSVSAQISSDDTSTVSSSNKGGDVDIDVSGTESQNIEYISGSTRWYPEGNSSYQTLPDGIVTSGINIGDIRGCWDFSGFVKFQARIGEQVIENDGYLEIDKTVLHTSRAGSSFRDEVDAEPSDAVEFKIVVEARGGDIRNVIIRDILPSGLDFESGTLRIDGSSRSGTQELFGSGYNHGTLREGEDVEITFEAELASASYFDDQSKTLTNTANARGDNTSTVQDTARVRVEGQVLSSSFRLSKSAFNQTKGVNAQSVLADSGDVINYTLTYENTGDITARNVVIEDDLYDVLLSADLINNGGGNLVGNTIRYPAVTVSAGVSVSKTFQVRVRAISDYETNLTMTNYYGNQIDVPLRPPTVKGIYIAPKSGPASNVVLLLSLLTTGVLYARKKYPKLKSLV</sequence>
<evidence type="ECO:0000313" key="3">
    <source>
        <dbReference type="EMBL" id="PIR97182.1"/>
    </source>
</evidence>
<dbReference type="Proteomes" id="UP000230557">
    <property type="component" value="Unassembled WGS sequence"/>
</dbReference>
<dbReference type="InterPro" id="IPR047589">
    <property type="entry name" value="DUF11_rpt"/>
</dbReference>
<comment type="caution">
    <text evidence="3">The sequence shown here is derived from an EMBL/GenBank/DDBJ whole genome shotgun (WGS) entry which is preliminary data.</text>
</comment>
<dbReference type="NCBIfam" id="TIGR01451">
    <property type="entry name" value="B_ant_repeat"/>
    <property type="match status" value="2"/>
</dbReference>
<dbReference type="SUPFAM" id="SSF49401">
    <property type="entry name" value="Bacterial adhesins"/>
    <property type="match status" value="1"/>
</dbReference>
<protein>
    <recommendedName>
        <fullName evidence="2">DUF11 domain-containing protein</fullName>
    </recommendedName>
</protein>
<name>A0A2H0VDK1_9BACT</name>
<dbReference type="InterPro" id="IPR008966">
    <property type="entry name" value="Adhesion_dom_sf"/>
</dbReference>
<reference evidence="4" key="1">
    <citation type="submission" date="2017-09" db="EMBL/GenBank/DDBJ databases">
        <title>Depth-based differentiation of microbial function through sediment-hosted aquifers and enrichment of novel symbionts in the deep terrestrial subsurface.</title>
        <authorList>
            <person name="Probst A.J."/>
            <person name="Ladd B."/>
            <person name="Jarett J.K."/>
            <person name="Geller-Mcgrath D.E."/>
            <person name="Sieber C.M.K."/>
            <person name="Emerson J.B."/>
            <person name="Anantharaman K."/>
            <person name="Thomas B.C."/>
            <person name="Malmstrom R."/>
            <person name="Stieglmeier M."/>
            <person name="Klingl A."/>
            <person name="Woyke T."/>
            <person name="Ryan C.M."/>
            <person name="Banfield J.F."/>
        </authorList>
    </citation>
    <scope>NUCLEOTIDE SEQUENCE [LARGE SCALE GENOMIC DNA]</scope>
</reference>
<feature type="domain" description="DUF11" evidence="2">
    <location>
        <begin position="240"/>
        <end position="340"/>
    </location>
</feature>
<evidence type="ECO:0000313" key="4">
    <source>
        <dbReference type="Proteomes" id="UP000230557"/>
    </source>
</evidence>
<dbReference type="EMBL" id="PFAJ01000039">
    <property type="protein sequence ID" value="PIR97182.1"/>
    <property type="molecule type" value="Genomic_DNA"/>
</dbReference>
<proteinExistence type="predicted"/>
<organism evidence="3 4">
    <name type="scientific">Candidatus Doudnabacteria bacterium CG10_big_fil_rev_8_21_14_0_10_41_10</name>
    <dbReference type="NCBI Taxonomy" id="1974551"/>
    <lineage>
        <taxon>Bacteria</taxon>
        <taxon>Candidatus Doudnaibacteriota</taxon>
    </lineage>
</organism>
<dbReference type="InterPro" id="IPR001434">
    <property type="entry name" value="OmcB-like_DUF11"/>
</dbReference>
<dbReference type="Pfam" id="PF01345">
    <property type="entry name" value="DUF11"/>
    <property type="match status" value="1"/>
</dbReference>
<dbReference type="InterPro" id="IPR051172">
    <property type="entry name" value="Chlamydia_OmcB"/>
</dbReference>
<dbReference type="PANTHER" id="PTHR34819:SF3">
    <property type="entry name" value="CELL SURFACE PROTEIN"/>
    <property type="match status" value="1"/>
</dbReference>
<feature type="region of interest" description="Disordered" evidence="1">
    <location>
        <begin position="123"/>
        <end position="149"/>
    </location>
</feature>
<dbReference type="AlphaFoldDB" id="A0A2H0VDK1"/>
<evidence type="ECO:0000256" key="1">
    <source>
        <dbReference type="SAM" id="MobiDB-lite"/>
    </source>
</evidence>
<dbReference type="PANTHER" id="PTHR34819">
    <property type="entry name" value="LARGE CYSTEINE-RICH PERIPLASMIC PROTEIN OMCB"/>
    <property type="match status" value="1"/>
</dbReference>
<gene>
    <name evidence="3" type="ORF">COT91_02715</name>
</gene>
<feature type="compositionally biased region" description="Low complexity" evidence="1">
    <location>
        <begin position="129"/>
        <end position="139"/>
    </location>
</feature>
<evidence type="ECO:0000259" key="2">
    <source>
        <dbReference type="Pfam" id="PF01345"/>
    </source>
</evidence>
<accession>A0A2H0VDK1</accession>